<feature type="domain" description="Cation efflux protein cytoplasmic" evidence="7">
    <location>
        <begin position="83"/>
        <end position="157"/>
    </location>
</feature>
<sequence>FMYIVFRREGNKSNSPALLASSVDYRNDILVSISVLMGNFFGYIGYPIFDNIVAFCIGLFIVYSGFKIGLQNVDFLMGKVPGKDIMSRLREMALSIDGVKNLNDVRAHFLGTFIQVEVHIEVDKKLKTTKSHEIAEAVQNLLQEEEIVDYAFVHVDPV</sequence>
<dbReference type="InterPro" id="IPR027470">
    <property type="entry name" value="Cation_efflux_CTD"/>
</dbReference>
<feature type="non-terminal residue" evidence="8">
    <location>
        <position position="1"/>
    </location>
</feature>
<gene>
    <name evidence="8" type="ORF">LCGC14_2246020</name>
</gene>
<keyword evidence="4" id="KW-1133">Transmembrane helix</keyword>
<evidence type="ECO:0000256" key="4">
    <source>
        <dbReference type="ARBA" id="ARBA00022989"/>
    </source>
</evidence>
<evidence type="ECO:0000256" key="5">
    <source>
        <dbReference type="ARBA" id="ARBA00023136"/>
    </source>
</evidence>
<dbReference type="EMBL" id="LAZR01030516">
    <property type="protein sequence ID" value="KKL56376.1"/>
    <property type="molecule type" value="Genomic_DNA"/>
</dbReference>
<dbReference type="PANTHER" id="PTHR43840">
    <property type="entry name" value="MITOCHONDRIAL METAL TRANSPORTER 1-RELATED"/>
    <property type="match status" value="1"/>
</dbReference>
<evidence type="ECO:0000313" key="8">
    <source>
        <dbReference type="EMBL" id="KKL56376.1"/>
    </source>
</evidence>
<dbReference type="Gene3D" id="1.20.1510.10">
    <property type="entry name" value="Cation efflux protein transmembrane domain"/>
    <property type="match status" value="1"/>
</dbReference>
<accession>A0A0F9DRJ6</accession>
<dbReference type="InterPro" id="IPR050291">
    <property type="entry name" value="CDF_Transporter"/>
</dbReference>
<keyword evidence="5" id="KW-0472">Membrane</keyword>
<dbReference type="AlphaFoldDB" id="A0A0F9DRJ6"/>
<feature type="domain" description="Cation efflux protein transmembrane" evidence="6">
    <location>
        <begin position="1"/>
        <end position="77"/>
    </location>
</feature>
<name>A0A0F9DRJ6_9ZZZZ</name>
<proteinExistence type="predicted"/>
<evidence type="ECO:0000256" key="3">
    <source>
        <dbReference type="ARBA" id="ARBA00022692"/>
    </source>
</evidence>
<dbReference type="Gene3D" id="3.30.70.1350">
    <property type="entry name" value="Cation efflux protein, cytoplasmic domain"/>
    <property type="match status" value="1"/>
</dbReference>
<comment type="subcellular location">
    <subcellularLocation>
        <location evidence="1">Membrane</location>
        <topology evidence="1">Multi-pass membrane protein</topology>
    </subcellularLocation>
</comment>
<dbReference type="InterPro" id="IPR058533">
    <property type="entry name" value="Cation_efflux_TM"/>
</dbReference>
<dbReference type="SUPFAM" id="SSF160240">
    <property type="entry name" value="Cation efflux protein cytoplasmic domain-like"/>
    <property type="match status" value="1"/>
</dbReference>
<comment type="caution">
    <text evidence="8">The sequence shown here is derived from an EMBL/GenBank/DDBJ whole genome shotgun (WGS) entry which is preliminary data.</text>
</comment>
<keyword evidence="2" id="KW-0813">Transport</keyword>
<reference evidence="8" key="1">
    <citation type="journal article" date="2015" name="Nature">
        <title>Complex archaea that bridge the gap between prokaryotes and eukaryotes.</title>
        <authorList>
            <person name="Spang A."/>
            <person name="Saw J.H."/>
            <person name="Jorgensen S.L."/>
            <person name="Zaremba-Niedzwiedzka K."/>
            <person name="Martijn J."/>
            <person name="Lind A.E."/>
            <person name="van Eijk R."/>
            <person name="Schleper C."/>
            <person name="Guy L."/>
            <person name="Ettema T.J."/>
        </authorList>
    </citation>
    <scope>NUCLEOTIDE SEQUENCE</scope>
</reference>
<dbReference type="GO" id="GO:0016020">
    <property type="term" value="C:membrane"/>
    <property type="evidence" value="ECO:0007669"/>
    <property type="project" value="UniProtKB-SubCell"/>
</dbReference>
<evidence type="ECO:0000259" key="6">
    <source>
        <dbReference type="Pfam" id="PF01545"/>
    </source>
</evidence>
<dbReference type="GO" id="GO:0008324">
    <property type="term" value="F:monoatomic cation transmembrane transporter activity"/>
    <property type="evidence" value="ECO:0007669"/>
    <property type="project" value="InterPro"/>
</dbReference>
<dbReference type="SUPFAM" id="SSF161111">
    <property type="entry name" value="Cation efflux protein transmembrane domain-like"/>
    <property type="match status" value="1"/>
</dbReference>
<dbReference type="NCBIfam" id="TIGR01297">
    <property type="entry name" value="CDF"/>
    <property type="match status" value="1"/>
</dbReference>
<dbReference type="Pfam" id="PF16916">
    <property type="entry name" value="ZT_dimer"/>
    <property type="match status" value="1"/>
</dbReference>
<dbReference type="Pfam" id="PF01545">
    <property type="entry name" value="Cation_efflux"/>
    <property type="match status" value="1"/>
</dbReference>
<evidence type="ECO:0000259" key="7">
    <source>
        <dbReference type="Pfam" id="PF16916"/>
    </source>
</evidence>
<evidence type="ECO:0000256" key="1">
    <source>
        <dbReference type="ARBA" id="ARBA00004141"/>
    </source>
</evidence>
<dbReference type="PANTHER" id="PTHR43840:SF15">
    <property type="entry name" value="MITOCHONDRIAL METAL TRANSPORTER 1-RELATED"/>
    <property type="match status" value="1"/>
</dbReference>
<evidence type="ECO:0000256" key="2">
    <source>
        <dbReference type="ARBA" id="ARBA00022448"/>
    </source>
</evidence>
<dbReference type="InterPro" id="IPR036837">
    <property type="entry name" value="Cation_efflux_CTD_sf"/>
</dbReference>
<protein>
    <submittedName>
        <fullName evidence="8">Uncharacterized protein</fullName>
    </submittedName>
</protein>
<organism evidence="8">
    <name type="scientific">marine sediment metagenome</name>
    <dbReference type="NCBI Taxonomy" id="412755"/>
    <lineage>
        <taxon>unclassified sequences</taxon>
        <taxon>metagenomes</taxon>
        <taxon>ecological metagenomes</taxon>
    </lineage>
</organism>
<keyword evidence="3" id="KW-0812">Transmembrane</keyword>
<dbReference type="InterPro" id="IPR002524">
    <property type="entry name" value="Cation_efflux"/>
</dbReference>
<dbReference type="InterPro" id="IPR027469">
    <property type="entry name" value="Cation_efflux_TMD_sf"/>
</dbReference>